<proteinExistence type="predicted"/>
<feature type="transmembrane region" description="Helical" evidence="1">
    <location>
        <begin position="81"/>
        <end position="98"/>
    </location>
</feature>
<gene>
    <name evidence="2" type="ORF">ACFFTL_10125</name>
</gene>
<keyword evidence="1" id="KW-0812">Transmembrane</keyword>
<organism evidence="2 3">
    <name type="scientific">Streptomyces yanii</name>
    <dbReference type="NCBI Taxonomy" id="78510"/>
    <lineage>
        <taxon>Bacteria</taxon>
        <taxon>Bacillati</taxon>
        <taxon>Actinomycetota</taxon>
        <taxon>Actinomycetes</taxon>
        <taxon>Kitasatosporales</taxon>
        <taxon>Streptomycetaceae</taxon>
        <taxon>Streptomyces</taxon>
    </lineage>
</organism>
<dbReference type="EMBL" id="JBHMCG010000048">
    <property type="protein sequence ID" value="MFB9572673.1"/>
    <property type="molecule type" value="Genomic_DNA"/>
</dbReference>
<evidence type="ECO:0000313" key="2">
    <source>
        <dbReference type="EMBL" id="MFB9572673.1"/>
    </source>
</evidence>
<evidence type="ECO:0000256" key="1">
    <source>
        <dbReference type="SAM" id="Phobius"/>
    </source>
</evidence>
<dbReference type="Proteomes" id="UP001589710">
    <property type="component" value="Unassembled WGS sequence"/>
</dbReference>
<name>A0ABV5R496_9ACTN</name>
<sequence length="133" mass="14205">MTKKRTARWVRGTLVSAVAAVACYGIWAFLRQRAQDVSAADPDTMFAGSFELLLAGLTGVVSMPVLLWTGMRALGERRTHLFVSVGAVTWPFLGGHVVEDYVSDASTVMYLALFAGLCGLPALATAPDGQQAR</sequence>
<comment type="caution">
    <text evidence="2">The sequence shown here is derived from an EMBL/GenBank/DDBJ whole genome shotgun (WGS) entry which is preliminary data.</text>
</comment>
<keyword evidence="3" id="KW-1185">Reference proteome</keyword>
<keyword evidence="1" id="KW-1133">Transmembrane helix</keyword>
<evidence type="ECO:0000313" key="3">
    <source>
        <dbReference type="Proteomes" id="UP001589710"/>
    </source>
</evidence>
<dbReference type="RefSeq" id="WP_345516738.1">
    <property type="nucleotide sequence ID" value="NZ_BAAAXD010000039.1"/>
</dbReference>
<accession>A0ABV5R496</accession>
<keyword evidence="1" id="KW-0472">Membrane</keyword>
<feature type="transmembrane region" description="Helical" evidence="1">
    <location>
        <begin position="110"/>
        <end position="127"/>
    </location>
</feature>
<feature type="transmembrane region" description="Helical" evidence="1">
    <location>
        <begin position="12"/>
        <end position="30"/>
    </location>
</feature>
<protein>
    <submittedName>
        <fullName evidence="2">Uncharacterized protein</fullName>
    </submittedName>
</protein>
<reference evidence="2 3" key="1">
    <citation type="submission" date="2024-09" db="EMBL/GenBank/DDBJ databases">
        <authorList>
            <person name="Sun Q."/>
            <person name="Mori K."/>
        </authorList>
    </citation>
    <scope>NUCLEOTIDE SEQUENCE [LARGE SCALE GENOMIC DNA]</scope>
    <source>
        <strain evidence="2 3">JCM 3331</strain>
    </source>
</reference>
<dbReference type="PROSITE" id="PS51257">
    <property type="entry name" value="PROKAR_LIPOPROTEIN"/>
    <property type="match status" value="1"/>
</dbReference>
<feature type="transmembrane region" description="Helical" evidence="1">
    <location>
        <begin position="50"/>
        <end position="69"/>
    </location>
</feature>